<evidence type="ECO:0000313" key="11">
    <source>
        <dbReference type="EMBL" id="HET97815.1"/>
    </source>
</evidence>
<dbReference type="PANTHER" id="PTHR32438">
    <property type="entry name" value="4-ALPHA-GLUCANOTRANSFERASE DPE1, CHLOROPLASTIC/AMYLOPLASTIC"/>
    <property type="match status" value="1"/>
</dbReference>
<sequence length="514" mass="59107">MFSARGSGILLHLSSLPSRFGIGDLGPAANTFVDLLAEAGQQYWQFLPLCPTSRELDNSPYMGLSAFAGNPLLISPECLVEDGLLPYDLLHEAPQFSEYLVAFDEVLPWKEEILAAAFAHFTADHSLRGEYERFIAAESWLDDYALFVALHEEQHGLPWYSWPSELVRRLSGALAAARQRLAERLDYHRFVQFIFFRQWGRLRRYAQERGVRLIGDLPIYLAPDSAEVWARPQLFLLDDETMRPTYVAGVPPDYFSDRGQRWGNPLFRWDGGSEVRADLEQWWEQRLRHQFRLTDLVRIDHFRGFESYWRVPASEPDAVRGEWVKGPGLDFFRRLEKALGPLPIIAEDLGLITPAVEELRDALGFPGMKVLQFAFDSDEQNSYLPHNYVDRNCVVYTGTHDNDTAVGWYFSDRSEPAAKERLLRYARSREGSPIHWDFVRIALASVAALAIIPLQDLLGFGSDCRMNIPGTDRGNWRWRVAPRFLAAELMARLRNETEFYNRLPRKDQATTEEE</sequence>
<evidence type="ECO:0000256" key="2">
    <source>
        <dbReference type="ARBA" id="ARBA00005684"/>
    </source>
</evidence>
<name>A0A7C2X9T3_9BACT</name>
<protein>
    <recommendedName>
        <fullName evidence="4 10">4-alpha-glucanotransferase</fullName>
        <ecNumber evidence="3 10">2.4.1.25</ecNumber>
    </recommendedName>
    <alternativeName>
        <fullName evidence="8 10">Amylomaltase</fullName>
    </alternativeName>
    <alternativeName>
        <fullName evidence="9 10">Disproportionating enzyme</fullName>
    </alternativeName>
</protein>
<dbReference type="EMBL" id="DSDS01000089">
    <property type="protein sequence ID" value="HET97815.1"/>
    <property type="molecule type" value="Genomic_DNA"/>
</dbReference>
<evidence type="ECO:0000256" key="7">
    <source>
        <dbReference type="ARBA" id="ARBA00023277"/>
    </source>
</evidence>
<dbReference type="PANTHER" id="PTHR32438:SF5">
    <property type="entry name" value="4-ALPHA-GLUCANOTRANSFERASE DPE1, CHLOROPLASTIC_AMYLOPLASTIC"/>
    <property type="match status" value="1"/>
</dbReference>
<reference evidence="11" key="1">
    <citation type="journal article" date="2020" name="mSystems">
        <title>Genome- and Community-Level Interaction Insights into Carbon Utilization and Element Cycling Functions of Hydrothermarchaeota in Hydrothermal Sediment.</title>
        <authorList>
            <person name="Zhou Z."/>
            <person name="Liu Y."/>
            <person name="Xu W."/>
            <person name="Pan J."/>
            <person name="Luo Z.H."/>
            <person name="Li M."/>
        </authorList>
    </citation>
    <scope>NUCLEOTIDE SEQUENCE [LARGE SCALE GENOMIC DNA]</scope>
    <source>
        <strain evidence="11">SpSt-1224</strain>
    </source>
</reference>
<evidence type="ECO:0000256" key="9">
    <source>
        <dbReference type="ARBA" id="ARBA00031501"/>
    </source>
</evidence>
<evidence type="ECO:0000256" key="4">
    <source>
        <dbReference type="ARBA" id="ARBA00020295"/>
    </source>
</evidence>
<keyword evidence="6 10" id="KW-0808">Transferase</keyword>
<organism evidence="11">
    <name type="scientific">Desulfurivibrio alkaliphilus</name>
    <dbReference type="NCBI Taxonomy" id="427923"/>
    <lineage>
        <taxon>Bacteria</taxon>
        <taxon>Pseudomonadati</taxon>
        <taxon>Thermodesulfobacteriota</taxon>
        <taxon>Desulfobulbia</taxon>
        <taxon>Desulfobulbales</taxon>
        <taxon>Desulfobulbaceae</taxon>
        <taxon>Desulfurivibrio</taxon>
    </lineage>
</organism>
<evidence type="ECO:0000256" key="8">
    <source>
        <dbReference type="ARBA" id="ARBA00031423"/>
    </source>
</evidence>
<dbReference type="InterPro" id="IPR003385">
    <property type="entry name" value="Glyco_hydro_77"/>
</dbReference>
<dbReference type="Proteomes" id="UP000885986">
    <property type="component" value="Unassembled WGS sequence"/>
</dbReference>
<dbReference type="AlphaFoldDB" id="A0A7C2X9T3"/>
<evidence type="ECO:0000256" key="5">
    <source>
        <dbReference type="ARBA" id="ARBA00022676"/>
    </source>
</evidence>
<dbReference type="SUPFAM" id="SSF51445">
    <property type="entry name" value="(Trans)glycosidases"/>
    <property type="match status" value="1"/>
</dbReference>
<gene>
    <name evidence="11" type="primary">malQ</name>
    <name evidence="11" type="ORF">ENN98_03830</name>
</gene>
<dbReference type="EC" id="2.4.1.25" evidence="3 10"/>
<evidence type="ECO:0000256" key="3">
    <source>
        <dbReference type="ARBA" id="ARBA00012560"/>
    </source>
</evidence>
<evidence type="ECO:0000256" key="6">
    <source>
        <dbReference type="ARBA" id="ARBA00022679"/>
    </source>
</evidence>
<dbReference type="GO" id="GO:0004134">
    <property type="term" value="F:4-alpha-glucanotransferase activity"/>
    <property type="evidence" value="ECO:0007669"/>
    <property type="project" value="UniProtKB-EC"/>
</dbReference>
<accession>A0A7C2X9T3</accession>
<keyword evidence="5 10" id="KW-0328">Glycosyltransferase</keyword>
<comment type="catalytic activity">
    <reaction evidence="1 10">
        <text>Transfers a segment of a (1-&gt;4)-alpha-D-glucan to a new position in an acceptor, which may be glucose or a (1-&gt;4)-alpha-D-glucan.</text>
        <dbReference type="EC" id="2.4.1.25"/>
    </reaction>
</comment>
<dbReference type="GO" id="GO:0005975">
    <property type="term" value="P:carbohydrate metabolic process"/>
    <property type="evidence" value="ECO:0007669"/>
    <property type="project" value="InterPro"/>
</dbReference>
<dbReference type="NCBIfam" id="NF011080">
    <property type="entry name" value="PRK14508.1-3"/>
    <property type="match status" value="1"/>
</dbReference>
<dbReference type="InterPro" id="IPR017853">
    <property type="entry name" value="GH"/>
</dbReference>
<evidence type="ECO:0000256" key="10">
    <source>
        <dbReference type="RuleBase" id="RU361207"/>
    </source>
</evidence>
<dbReference type="Pfam" id="PF02446">
    <property type="entry name" value="Glyco_hydro_77"/>
    <property type="match status" value="1"/>
</dbReference>
<comment type="caution">
    <text evidence="11">The sequence shown here is derived from an EMBL/GenBank/DDBJ whole genome shotgun (WGS) entry which is preliminary data.</text>
</comment>
<comment type="similarity">
    <text evidence="2 10">Belongs to the disproportionating enzyme family.</text>
</comment>
<dbReference type="Gene3D" id="3.20.20.80">
    <property type="entry name" value="Glycosidases"/>
    <property type="match status" value="1"/>
</dbReference>
<proteinExistence type="inferred from homology"/>
<evidence type="ECO:0000256" key="1">
    <source>
        <dbReference type="ARBA" id="ARBA00000439"/>
    </source>
</evidence>
<dbReference type="NCBIfam" id="TIGR00217">
    <property type="entry name" value="malQ"/>
    <property type="match status" value="1"/>
</dbReference>
<keyword evidence="7 10" id="KW-0119">Carbohydrate metabolism</keyword>